<dbReference type="Pfam" id="PF01370">
    <property type="entry name" value="Epimerase"/>
    <property type="match status" value="1"/>
</dbReference>
<dbReference type="Proteomes" id="UP000657574">
    <property type="component" value="Unassembled WGS sequence"/>
</dbReference>
<dbReference type="CDD" id="cd08946">
    <property type="entry name" value="SDR_e"/>
    <property type="match status" value="1"/>
</dbReference>
<dbReference type="InterPro" id="IPR001509">
    <property type="entry name" value="Epimerase_deHydtase"/>
</dbReference>
<protein>
    <submittedName>
        <fullName evidence="5">NAD-dependent dehydratase</fullName>
    </submittedName>
</protein>
<feature type="domain" description="NAD-dependent epimerase/dehydratase" evidence="4">
    <location>
        <begin position="16"/>
        <end position="179"/>
    </location>
</feature>
<evidence type="ECO:0000256" key="2">
    <source>
        <dbReference type="ARBA" id="ARBA00023002"/>
    </source>
</evidence>
<dbReference type="SUPFAM" id="SSF51735">
    <property type="entry name" value="NAD(P)-binding Rossmann-fold domains"/>
    <property type="match status" value="1"/>
</dbReference>
<evidence type="ECO:0000256" key="1">
    <source>
        <dbReference type="ARBA" id="ARBA00007637"/>
    </source>
</evidence>
<dbReference type="Gene3D" id="3.40.50.720">
    <property type="entry name" value="NAD(P)-binding Rossmann-like Domain"/>
    <property type="match status" value="1"/>
</dbReference>
<dbReference type="PANTHER" id="PTHR43103:SF5">
    <property type="entry name" value="4-EPIMERASE, PUTATIVE (AFU_ORTHOLOGUE AFUA_7G00360)-RELATED"/>
    <property type="match status" value="1"/>
</dbReference>
<dbReference type="InterPro" id="IPR036291">
    <property type="entry name" value="NAD(P)-bd_dom_sf"/>
</dbReference>
<evidence type="ECO:0000313" key="6">
    <source>
        <dbReference type="Proteomes" id="UP000657574"/>
    </source>
</evidence>
<evidence type="ECO:0000259" key="4">
    <source>
        <dbReference type="Pfam" id="PF01370"/>
    </source>
</evidence>
<reference evidence="5" key="1">
    <citation type="journal article" date="2014" name="Int. J. Syst. Evol. Microbiol.">
        <title>Complete genome sequence of Corynebacterium casei LMG S-19264T (=DSM 44701T), isolated from a smear-ripened cheese.</title>
        <authorList>
            <consortium name="US DOE Joint Genome Institute (JGI-PGF)"/>
            <person name="Walter F."/>
            <person name="Albersmeier A."/>
            <person name="Kalinowski J."/>
            <person name="Ruckert C."/>
        </authorList>
    </citation>
    <scope>NUCLEOTIDE SEQUENCE</scope>
    <source>
        <strain evidence="5">JCM 3086</strain>
    </source>
</reference>
<gene>
    <name evidence="5" type="ORF">GCM10010121_082590</name>
</gene>
<accession>A0A917LCI2</accession>
<name>A0A917LCI2_9ACTN</name>
<dbReference type="AlphaFoldDB" id="A0A917LCI2"/>
<comment type="similarity">
    <text evidence="1">Belongs to the NAD(P)-dependent epimerase/dehydratase family.</text>
</comment>
<dbReference type="PANTHER" id="PTHR43103">
    <property type="entry name" value="NUCLEOSIDE-DIPHOSPHATE-SUGAR EPIMERASE"/>
    <property type="match status" value="1"/>
</dbReference>
<organism evidence="5 6">
    <name type="scientific">Streptomyces brasiliensis</name>
    <dbReference type="NCBI Taxonomy" id="1954"/>
    <lineage>
        <taxon>Bacteria</taxon>
        <taxon>Bacillati</taxon>
        <taxon>Actinomycetota</taxon>
        <taxon>Actinomycetes</taxon>
        <taxon>Kitasatosporales</taxon>
        <taxon>Streptomycetaceae</taxon>
        <taxon>Streptomyces</taxon>
    </lineage>
</organism>
<evidence type="ECO:0000256" key="3">
    <source>
        <dbReference type="ARBA" id="ARBA00023027"/>
    </source>
</evidence>
<dbReference type="RefSeq" id="WP_189316471.1">
    <property type="nucleotide sequence ID" value="NZ_BMQA01000060.1"/>
</dbReference>
<dbReference type="GO" id="GO:0016491">
    <property type="term" value="F:oxidoreductase activity"/>
    <property type="evidence" value="ECO:0007669"/>
    <property type="project" value="UniProtKB-KW"/>
</dbReference>
<sequence length="268" mass="28787">MDQRHAEHSSGITRPVLITGAAGAVGTILRQGLPGLGWQLRCFDVAPPDPPDDVPWLLGDISDRRRLVEAMRGAGAVIHLAGIPHEADFPRLLHTNIDGTYQVFEAAREAGVTRVLYASSNHAVGRYTADTRLSDSARPRPDSLYGVSKAFGEALGSYYADRFGMRVACVRIGSCFAHPTQLRHLATRLSPGDAVLLFAAPGLRFATVNGISANIRAWWDLDGARALGCAPQDDEEGWARDLLARHGGELAPDDPDATFVGGRMTAGR</sequence>
<keyword evidence="6" id="KW-1185">Reference proteome</keyword>
<dbReference type="EMBL" id="BMQA01000060">
    <property type="protein sequence ID" value="GGJ59407.1"/>
    <property type="molecule type" value="Genomic_DNA"/>
</dbReference>
<keyword evidence="2" id="KW-0560">Oxidoreductase</keyword>
<evidence type="ECO:0000313" key="5">
    <source>
        <dbReference type="EMBL" id="GGJ59407.1"/>
    </source>
</evidence>
<comment type="caution">
    <text evidence="5">The sequence shown here is derived from an EMBL/GenBank/DDBJ whole genome shotgun (WGS) entry which is preliminary data.</text>
</comment>
<proteinExistence type="inferred from homology"/>
<reference evidence="5" key="2">
    <citation type="submission" date="2020-09" db="EMBL/GenBank/DDBJ databases">
        <authorList>
            <person name="Sun Q."/>
            <person name="Ohkuma M."/>
        </authorList>
    </citation>
    <scope>NUCLEOTIDE SEQUENCE</scope>
    <source>
        <strain evidence="5">JCM 3086</strain>
    </source>
</reference>
<keyword evidence="3" id="KW-0520">NAD</keyword>